<dbReference type="InterPro" id="IPR001138">
    <property type="entry name" value="Zn2Cys6_DnaBD"/>
</dbReference>
<protein>
    <recommendedName>
        <fullName evidence="9">Zn(2)-C6 fungal-type domain-containing protein</fullName>
    </recommendedName>
</protein>
<dbReference type="CDD" id="cd00067">
    <property type="entry name" value="GAL4"/>
    <property type="match status" value="1"/>
</dbReference>
<dbReference type="Proteomes" id="UP000242414">
    <property type="component" value="Unassembled WGS sequence"/>
</dbReference>
<feature type="domain" description="Zn(2)-C6 fungal-type" evidence="9">
    <location>
        <begin position="30"/>
        <end position="61"/>
    </location>
</feature>
<keyword evidence="2" id="KW-0479">Metal-binding</keyword>
<dbReference type="InterPro" id="IPR036864">
    <property type="entry name" value="Zn2-C6_fun-type_DNA-bd_sf"/>
</dbReference>
<dbReference type="GO" id="GO:0005634">
    <property type="term" value="C:nucleus"/>
    <property type="evidence" value="ECO:0007669"/>
    <property type="project" value="UniProtKB-SubCell"/>
</dbReference>
<gene>
    <name evidence="10" type="ORF">BCV72DRAFT_301878</name>
</gene>
<evidence type="ECO:0000256" key="4">
    <source>
        <dbReference type="ARBA" id="ARBA00023015"/>
    </source>
</evidence>
<dbReference type="SMART" id="SM00906">
    <property type="entry name" value="Fungal_trans"/>
    <property type="match status" value="1"/>
</dbReference>
<accession>A0A1X0REL5</accession>
<evidence type="ECO:0000256" key="3">
    <source>
        <dbReference type="ARBA" id="ARBA00022833"/>
    </source>
</evidence>
<comment type="subcellular location">
    <subcellularLocation>
        <location evidence="1">Nucleus</location>
    </subcellularLocation>
</comment>
<dbReference type="InterPro" id="IPR051615">
    <property type="entry name" value="Transcr_Regulatory_Elem"/>
</dbReference>
<dbReference type="SMART" id="SM00066">
    <property type="entry name" value="GAL4"/>
    <property type="match status" value="1"/>
</dbReference>
<keyword evidence="7" id="KW-0539">Nucleus</keyword>
<dbReference type="GO" id="GO:0008270">
    <property type="term" value="F:zinc ion binding"/>
    <property type="evidence" value="ECO:0007669"/>
    <property type="project" value="InterPro"/>
</dbReference>
<dbReference type="EMBL" id="KV921865">
    <property type="protein sequence ID" value="ORE10495.1"/>
    <property type="molecule type" value="Genomic_DNA"/>
</dbReference>
<proteinExistence type="predicted"/>
<dbReference type="CDD" id="cd12148">
    <property type="entry name" value="fungal_TF_MHR"/>
    <property type="match status" value="1"/>
</dbReference>
<evidence type="ECO:0000256" key="2">
    <source>
        <dbReference type="ARBA" id="ARBA00022723"/>
    </source>
</evidence>
<name>A0A1X0REL5_RHIZD</name>
<feature type="compositionally biased region" description="Acidic residues" evidence="8">
    <location>
        <begin position="106"/>
        <end position="131"/>
    </location>
</feature>
<dbReference type="PROSITE" id="PS50048">
    <property type="entry name" value="ZN2_CY6_FUNGAL_2"/>
    <property type="match status" value="1"/>
</dbReference>
<dbReference type="PANTHER" id="PTHR31313:SF81">
    <property type="entry name" value="TY1 ENHANCER ACTIVATOR"/>
    <property type="match status" value="1"/>
</dbReference>
<dbReference type="AlphaFoldDB" id="A0A1X0REL5"/>
<evidence type="ECO:0000313" key="10">
    <source>
        <dbReference type="EMBL" id="ORE10495.1"/>
    </source>
</evidence>
<feature type="region of interest" description="Disordered" evidence="8">
    <location>
        <begin position="102"/>
        <end position="142"/>
    </location>
</feature>
<evidence type="ECO:0000256" key="5">
    <source>
        <dbReference type="ARBA" id="ARBA00023125"/>
    </source>
</evidence>
<dbReference type="VEuPathDB" id="FungiDB:BCV72DRAFT_301878"/>
<keyword evidence="5" id="KW-0238">DNA-binding</keyword>
<dbReference type="PANTHER" id="PTHR31313">
    <property type="entry name" value="TY1 ENHANCER ACTIVATOR"/>
    <property type="match status" value="1"/>
</dbReference>
<dbReference type="Pfam" id="PF04082">
    <property type="entry name" value="Fungal_trans"/>
    <property type="match status" value="1"/>
</dbReference>
<dbReference type="Gene3D" id="4.10.240.10">
    <property type="entry name" value="Zn(2)-C6 fungal-type DNA-binding domain"/>
    <property type="match status" value="1"/>
</dbReference>
<dbReference type="SUPFAM" id="SSF57701">
    <property type="entry name" value="Zn2/Cys6 DNA-binding domain"/>
    <property type="match status" value="1"/>
</dbReference>
<organism evidence="10">
    <name type="scientific">Rhizopus microsporus var. microsporus</name>
    <dbReference type="NCBI Taxonomy" id="86635"/>
    <lineage>
        <taxon>Eukaryota</taxon>
        <taxon>Fungi</taxon>
        <taxon>Fungi incertae sedis</taxon>
        <taxon>Mucoromycota</taxon>
        <taxon>Mucoromycotina</taxon>
        <taxon>Mucoromycetes</taxon>
        <taxon>Mucorales</taxon>
        <taxon>Mucorineae</taxon>
        <taxon>Rhizopodaceae</taxon>
        <taxon>Rhizopus</taxon>
    </lineage>
</organism>
<keyword evidence="6" id="KW-0804">Transcription</keyword>
<dbReference type="GO" id="GO:0006351">
    <property type="term" value="P:DNA-templated transcription"/>
    <property type="evidence" value="ECO:0007669"/>
    <property type="project" value="InterPro"/>
</dbReference>
<dbReference type="GO" id="GO:0003677">
    <property type="term" value="F:DNA binding"/>
    <property type="evidence" value="ECO:0007669"/>
    <property type="project" value="UniProtKB-KW"/>
</dbReference>
<dbReference type="InterPro" id="IPR007219">
    <property type="entry name" value="XnlR_reg_dom"/>
</dbReference>
<evidence type="ECO:0000256" key="6">
    <source>
        <dbReference type="ARBA" id="ARBA00023163"/>
    </source>
</evidence>
<dbReference type="PROSITE" id="PS00463">
    <property type="entry name" value="ZN2_CY6_FUNGAL_1"/>
    <property type="match status" value="1"/>
</dbReference>
<dbReference type="OrthoDB" id="2123952at2759"/>
<keyword evidence="3" id="KW-0862">Zinc</keyword>
<sequence>MIPIAPAIKNYTAPATLDFKKIKRRRAKRSCDYCRRKKTRCDGDTNRPCSKCRAANVNCLFLTERKKRGPAGGSYVELLENRLKRMESLLVNLNKKKGDGKTIGIDDYDITNNQEEEEDEEYEEYEEEEEERSGNNGDDSKCIQHKHLQDRKYPGQTACEQLFQKSPDMDAVEQQMSGLTIKDYQRTRYFGASAGIHLLEKNVLFRNKKLHFKSEPSWFIQKVNDDEEEHVIVKSEEIYQPQQINVVKGPLPSRIKLFEDVPLMTPELLDLFVYLYFTQVHIYGPLINKVEFLEQYYFQNPSAPDEYLLYAIAYVGSQLFTPKESEMAESDMVQIKECLKEKAFQILGIVYKRPYVSTVQSLLVLTSHVIDDQEVDDEDTGHWIIAGLAIRLAQDLGLHIDCSQWKIPPYEIELRRRIWYTCYFVDRWIGAQLGRPLSIIDDDFDVVLPTPYELETKVARTRSEITPILLVEADAALQQRLPVYNHFSYLVTLTHILGQVLIGQYSTLNKRNRSVEFVNCMEQNLHMWRQSLPKEMFSVHDKHHAPQYSLMQLAYYTVIIFIYRPFISTAAENKELAFKALGICTSAANSLINAALSVDNCSLANAPWNLAVYCLFQAAIIFLHNIRGENECLKAQGRENLDRCMEMYRKDPQLCRTRTMRILVSVATSYHVSIFEACTESFGYESRSSESESSTQQELIMITPSSNSSPETEHQSNVPQSLASIVCNPAFNSTRPEDMWNFSLSTVDLRKSNMMDKPKTPESYQQNDDEMKSSIRTMENIHQPEGPGDRYPNIESQQLISENMNTDELNHLFTMTDNLVQQQLDISSLKSDIPLWDVPSATTWNEWEMFIKHNMS</sequence>
<evidence type="ECO:0000259" key="9">
    <source>
        <dbReference type="PROSITE" id="PS50048"/>
    </source>
</evidence>
<reference evidence="10" key="1">
    <citation type="journal article" date="2016" name="Proc. Natl. Acad. Sci. U.S.A.">
        <title>Lipid metabolic changes in an early divergent fungus govern the establishment of a mutualistic symbiosis with endobacteria.</title>
        <authorList>
            <person name="Lastovetsky O.A."/>
            <person name="Gaspar M.L."/>
            <person name="Mondo S.J."/>
            <person name="LaButti K.M."/>
            <person name="Sandor L."/>
            <person name="Grigoriev I.V."/>
            <person name="Henry S.A."/>
            <person name="Pawlowska T.E."/>
        </authorList>
    </citation>
    <scope>NUCLEOTIDE SEQUENCE [LARGE SCALE GENOMIC DNA]</scope>
    <source>
        <strain evidence="10">ATCC 52814</strain>
    </source>
</reference>
<keyword evidence="4" id="KW-0805">Transcription regulation</keyword>
<dbReference type="GO" id="GO:0000981">
    <property type="term" value="F:DNA-binding transcription factor activity, RNA polymerase II-specific"/>
    <property type="evidence" value="ECO:0007669"/>
    <property type="project" value="InterPro"/>
</dbReference>
<evidence type="ECO:0000256" key="8">
    <source>
        <dbReference type="SAM" id="MobiDB-lite"/>
    </source>
</evidence>
<evidence type="ECO:0000256" key="7">
    <source>
        <dbReference type="ARBA" id="ARBA00023242"/>
    </source>
</evidence>
<dbReference type="Pfam" id="PF00172">
    <property type="entry name" value="Zn_clus"/>
    <property type="match status" value="1"/>
</dbReference>
<evidence type="ECO:0000256" key="1">
    <source>
        <dbReference type="ARBA" id="ARBA00004123"/>
    </source>
</evidence>